<evidence type="ECO:0000259" key="2">
    <source>
        <dbReference type="Pfam" id="PF25913"/>
    </source>
</evidence>
<evidence type="ECO:0000256" key="1">
    <source>
        <dbReference type="SAM" id="Phobius"/>
    </source>
</evidence>
<keyword evidence="1" id="KW-0472">Membrane</keyword>
<reference evidence="3" key="1">
    <citation type="submission" date="2019-09" db="EMBL/GenBank/DDBJ databases">
        <title>Genomic analysis of Haloferax sp. CBA1149.</title>
        <authorList>
            <person name="Roh S.W."/>
        </authorList>
    </citation>
    <scope>NUCLEOTIDE SEQUENCE</scope>
    <source>
        <strain evidence="3">CBA1149</strain>
    </source>
</reference>
<name>A0A643K1I5_9EURY</name>
<dbReference type="InterPro" id="IPR058271">
    <property type="entry name" value="DUF7965"/>
</dbReference>
<comment type="caution">
    <text evidence="3">The sequence shown here is derived from an EMBL/GenBank/DDBJ whole genome shotgun (WGS) entry which is preliminary data.</text>
</comment>
<feature type="transmembrane region" description="Helical" evidence="1">
    <location>
        <begin position="86"/>
        <end position="109"/>
    </location>
</feature>
<feature type="transmembrane region" description="Helical" evidence="1">
    <location>
        <begin position="47"/>
        <end position="65"/>
    </location>
</feature>
<organism evidence="3">
    <name type="scientific">Haloferax sp. CBA1149</name>
    <dbReference type="NCBI Taxonomy" id="2650753"/>
    <lineage>
        <taxon>Archaea</taxon>
        <taxon>Methanobacteriati</taxon>
        <taxon>Methanobacteriota</taxon>
        <taxon>Stenosarchaea group</taxon>
        <taxon>Halobacteria</taxon>
        <taxon>Halobacteriales</taxon>
        <taxon>Haloferacaceae</taxon>
        <taxon>Haloferax</taxon>
    </lineage>
</organism>
<protein>
    <recommendedName>
        <fullName evidence="2">DUF7965 domain-containing protein</fullName>
    </recommendedName>
</protein>
<sequence length="166" mass="16930">MADVDALELWTIATFNLVVFGLLSVLVGHTSGSLADILAGLGTVEGVLVFGYLWALTVLATRWVLSEGGLDRIREGELSSLVVRGGLAGGLIGAGFLVGVILAGALVNLVTGPWSIRLDGVLPFVLIVVVAGGVAALVGAVVGGVFVIVDAALYRLSSSFVLRQSS</sequence>
<dbReference type="Pfam" id="PF25913">
    <property type="entry name" value="DUF7965"/>
    <property type="match status" value="1"/>
</dbReference>
<dbReference type="RefSeq" id="WP_151138268.1">
    <property type="nucleotide sequence ID" value="NZ_VZUS01000001.1"/>
</dbReference>
<accession>A0A643K1I5</accession>
<keyword evidence="1" id="KW-1133">Transmembrane helix</keyword>
<evidence type="ECO:0000313" key="3">
    <source>
        <dbReference type="EMBL" id="KAB1188487.1"/>
    </source>
</evidence>
<dbReference type="EMBL" id="VZUS01000001">
    <property type="protein sequence ID" value="KAB1188487.1"/>
    <property type="molecule type" value="Genomic_DNA"/>
</dbReference>
<feature type="domain" description="DUF7965" evidence="2">
    <location>
        <begin position="6"/>
        <end position="164"/>
    </location>
</feature>
<feature type="transmembrane region" description="Helical" evidence="1">
    <location>
        <begin position="7"/>
        <end position="27"/>
    </location>
</feature>
<feature type="transmembrane region" description="Helical" evidence="1">
    <location>
        <begin position="121"/>
        <end position="154"/>
    </location>
</feature>
<dbReference type="AlphaFoldDB" id="A0A643K1I5"/>
<gene>
    <name evidence="3" type="ORF">Hfx1149_10760</name>
</gene>
<keyword evidence="1" id="KW-0812">Transmembrane</keyword>
<proteinExistence type="predicted"/>